<keyword evidence="1" id="KW-0472">Membrane</keyword>
<keyword evidence="1" id="KW-0812">Transmembrane</keyword>
<evidence type="ECO:0000256" key="1">
    <source>
        <dbReference type="SAM" id="Phobius"/>
    </source>
</evidence>
<keyword evidence="1" id="KW-1133">Transmembrane helix</keyword>
<evidence type="ECO:0000313" key="2">
    <source>
        <dbReference type="EMBL" id="KKK97251.1"/>
    </source>
</evidence>
<dbReference type="EMBL" id="LAZR01046131">
    <property type="protein sequence ID" value="KKK97251.1"/>
    <property type="molecule type" value="Genomic_DNA"/>
</dbReference>
<name>A0A0F9CKT2_9ZZZZ</name>
<gene>
    <name evidence="2" type="ORF">LCGC14_2654610</name>
</gene>
<protein>
    <submittedName>
        <fullName evidence="2">Uncharacterized protein</fullName>
    </submittedName>
</protein>
<organism evidence="2">
    <name type="scientific">marine sediment metagenome</name>
    <dbReference type="NCBI Taxonomy" id="412755"/>
    <lineage>
        <taxon>unclassified sequences</taxon>
        <taxon>metagenomes</taxon>
        <taxon>ecological metagenomes</taxon>
    </lineage>
</organism>
<feature type="transmembrane region" description="Helical" evidence="1">
    <location>
        <begin position="7"/>
        <end position="26"/>
    </location>
</feature>
<proteinExistence type="predicted"/>
<dbReference type="AlphaFoldDB" id="A0A0F9CKT2"/>
<comment type="caution">
    <text evidence="2">The sequence shown here is derived from an EMBL/GenBank/DDBJ whole genome shotgun (WGS) entry which is preliminary data.</text>
</comment>
<reference evidence="2" key="1">
    <citation type="journal article" date="2015" name="Nature">
        <title>Complex archaea that bridge the gap between prokaryotes and eukaryotes.</title>
        <authorList>
            <person name="Spang A."/>
            <person name="Saw J.H."/>
            <person name="Jorgensen S.L."/>
            <person name="Zaremba-Niedzwiedzka K."/>
            <person name="Martijn J."/>
            <person name="Lind A.E."/>
            <person name="van Eijk R."/>
            <person name="Schleper C."/>
            <person name="Guy L."/>
            <person name="Ettema T.J."/>
        </authorList>
    </citation>
    <scope>NUCLEOTIDE SEQUENCE</scope>
</reference>
<sequence length="120" mass="13243">MKESIRLFIGFLIIFVVLMAMLIIYAPDVFSEPRLTADPYPVDSGISAFGVVVDGGVTEFVPYSEEGGRAVVYRGGILEDDGKHIFEVWAISKQAGRDSLPVPFLLYEKLKPLSNTGYKP</sequence>
<accession>A0A0F9CKT2</accession>